<dbReference type="PANTHER" id="PTHR43266">
    <property type="entry name" value="MACROLIDE-EFFLUX PROTEIN"/>
    <property type="match status" value="1"/>
</dbReference>
<keyword evidence="6 7" id="KW-0472">Membrane</keyword>
<dbReference type="CDD" id="cd06173">
    <property type="entry name" value="MFS_MefA_like"/>
    <property type="match status" value="1"/>
</dbReference>
<dbReference type="Gene3D" id="1.20.1250.20">
    <property type="entry name" value="MFS general substrate transporter like domains"/>
    <property type="match status" value="1"/>
</dbReference>
<comment type="caution">
    <text evidence="9">The sequence shown here is derived from an EMBL/GenBank/DDBJ whole genome shotgun (WGS) entry which is preliminary data.</text>
</comment>
<feature type="domain" description="Major facilitator superfamily (MFS) profile" evidence="8">
    <location>
        <begin position="11"/>
        <end position="396"/>
    </location>
</feature>
<name>A0ABW3PPU7_9BACL</name>
<keyword evidence="5 7" id="KW-1133">Transmembrane helix</keyword>
<feature type="transmembrane region" description="Helical" evidence="7">
    <location>
        <begin position="148"/>
        <end position="165"/>
    </location>
</feature>
<gene>
    <name evidence="9" type="ORF">ACFQ3J_03965</name>
</gene>
<reference evidence="10" key="1">
    <citation type="journal article" date="2019" name="Int. J. Syst. Evol. Microbiol.">
        <title>The Global Catalogue of Microorganisms (GCM) 10K type strain sequencing project: providing services to taxonomists for standard genome sequencing and annotation.</title>
        <authorList>
            <consortium name="The Broad Institute Genomics Platform"/>
            <consortium name="The Broad Institute Genome Sequencing Center for Infectious Disease"/>
            <person name="Wu L."/>
            <person name="Ma J."/>
        </authorList>
    </citation>
    <scope>NUCLEOTIDE SEQUENCE [LARGE SCALE GENOMIC DNA]</scope>
    <source>
        <strain evidence="10">CCUG 53519</strain>
    </source>
</reference>
<dbReference type="PROSITE" id="PS50850">
    <property type="entry name" value="MFS"/>
    <property type="match status" value="1"/>
</dbReference>
<dbReference type="Pfam" id="PF07690">
    <property type="entry name" value="MFS_1"/>
    <property type="match status" value="1"/>
</dbReference>
<feature type="transmembrane region" description="Helical" evidence="7">
    <location>
        <begin position="220"/>
        <end position="242"/>
    </location>
</feature>
<feature type="transmembrane region" description="Helical" evidence="7">
    <location>
        <begin position="44"/>
        <end position="68"/>
    </location>
</feature>
<evidence type="ECO:0000313" key="9">
    <source>
        <dbReference type="EMBL" id="MFD1127330.1"/>
    </source>
</evidence>
<dbReference type="InterPro" id="IPR020846">
    <property type="entry name" value="MFS_dom"/>
</dbReference>
<feature type="transmembrane region" description="Helical" evidence="7">
    <location>
        <begin position="171"/>
        <end position="188"/>
    </location>
</feature>
<keyword evidence="2" id="KW-0813">Transport</keyword>
<dbReference type="Proteomes" id="UP001597169">
    <property type="component" value="Unassembled WGS sequence"/>
</dbReference>
<dbReference type="RefSeq" id="WP_091157401.1">
    <property type="nucleotide sequence ID" value="NZ_JBHTKX010000001.1"/>
</dbReference>
<feature type="transmembrane region" description="Helical" evidence="7">
    <location>
        <begin position="12"/>
        <end position="38"/>
    </location>
</feature>
<keyword evidence="4 7" id="KW-0812">Transmembrane</keyword>
<keyword evidence="10" id="KW-1185">Reference proteome</keyword>
<evidence type="ECO:0000256" key="4">
    <source>
        <dbReference type="ARBA" id="ARBA00022692"/>
    </source>
</evidence>
<dbReference type="InterPro" id="IPR036259">
    <property type="entry name" value="MFS_trans_sf"/>
</dbReference>
<feature type="transmembrane region" description="Helical" evidence="7">
    <location>
        <begin position="344"/>
        <end position="365"/>
    </location>
</feature>
<evidence type="ECO:0000256" key="7">
    <source>
        <dbReference type="SAM" id="Phobius"/>
    </source>
</evidence>
<sequence>MAMNTLFKNRAFLVITLSDLLQNLAIWIRNMAILYFIMDQTQGNPIAVSLITVLEYVPIFVFSFIGGALADRWNPKRTMIMGDILSSLSIVLIIAVMASGYWQVLYAATFVSSIVSQFSQPSSVKIVKRNVEEEHVQSAIAITQSSQSLFLILGPIVGTFIYSTLGIQASMYSLLVLFVASALILTLLPKDEPSPAATTSLFGEMKEGWKYVLESSSLKFLTLLFIILGLSSGLISPLEIFLITERLGLDQTSVQYLTGASGLGLLIGGGVAAALSSKLDQNRTLVLGVIFLAVTTLGEVMSGWLWLTLVISFLSSLCLAFVNVIISTFLVTKIDEQMIGRVNGTITPMFMGAMLIGSSFAGVVMSNTSLFTAYVLSVLVLTVGLIPGIKIKFDSKNDTVEASVPADQELSRALD</sequence>
<proteinExistence type="predicted"/>
<evidence type="ECO:0000256" key="6">
    <source>
        <dbReference type="ARBA" id="ARBA00023136"/>
    </source>
</evidence>
<evidence type="ECO:0000313" key="10">
    <source>
        <dbReference type="Proteomes" id="UP001597169"/>
    </source>
</evidence>
<dbReference type="PANTHER" id="PTHR43266:SF8">
    <property type="entry name" value="MACROLIDE-EFFLUX PROTEIN"/>
    <property type="match status" value="1"/>
</dbReference>
<dbReference type="EMBL" id="JBHTKX010000001">
    <property type="protein sequence ID" value="MFD1127330.1"/>
    <property type="molecule type" value="Genomic_DNA"/>
</dbReference>
<dbReference type="SUPFAM" id="SSF103473">
    <property type="entry name" value="MFS general substrate transporter"/>
    <property type="match status" value="1"/>
</dbReference>
<evidence type="ECO:0000256" key="2">
    <source>
        <dbReference type="ARBA" id="ARBA00022448"/>
    </source>
</evidence>
<feature type="transmembrane region" description="Helical" evidence="7">
    <location>
        <begin position="313"/>
        <end position="332"/>
    </location>
</feature>
<dbReference type="InterPro" id="IPR011701">
    <property type="entry name" value="MFS"/>
</dbReference>
<accession>A0ABW3PPU7</accession>
<evidence type="ECO:0000256" key="5">
    <source>
        <dbReference type="ARBA" id="ARBA00022989"/>
    </source>
</evidence>
<comment type="subcellular location">
    <subcellularLocation>
        <location evidence="1">Cell membrane</location>
        <topology evidence="1">Multi-pass membrane protein</topology>
    </subcellularLocation>
</comment>
<evidence type="ECO:0000256" key="1">
    <source>
        <dbReference type="ARBA" id="ARBA00004651"/>
    </source>
</evidence>
<evidence type="ECO:0000259" key="8">
    <source>
        <dbReference type="PROSITE" id="PS50850"/>
    </source>
</evidence>
<feature type="transmembrane region" description="Helical" evidence="7">
    <location>
        <begin position="285"/>
        <end position="307"/>
    </location>
</feature>
<feature type="transmembrane region" description="Helical" evidence="7">
    <location>
        <begin position="254"/>
        <end position="273"/>
    </location>
</feature>
<organism evidence="9 10">
    <name type="scientific">Paenibacillus provencensis</name>
    <dbReference type="NCBI Taxonomy" id="441151"/>
    <lineage>
        <taxon>Bacteria</taxon>
        <taxon>Bacillati</taxon>
        <taxon>Bacillota</taxon>
        <taxon>Bacilli</taxon>
        <taxon>Bacillales</taxon>
        <taxon>Paenibacillaceae</taxon>
        <taxon>Paenibacillus</taxon>
    </lineage>
</organism>
<protein>
    <submittedName>
        <fullName evidence="9">MFS transporter</fullName>
    </submittedName>
</protein>
<keyword evidence="3" id="KW-1003">Cell membrane</keyword>
<evidence type="ECO:0000256" key="3">
    <source>
        <dbReference type="ARBA" id="ARBA00022475"/>
    </source>
</evidence>
<feature type="transmembrane region" description="Helical" evidence="7">
    <location>
        <begin position="371"/>
        <end position="389"/>
    </location>
</feature>